<gene>
    <name evidence="3" type="ORF">A3C87_02890</name>
</gene>
<evidence type="ECO:0000256" key="2">
    <source>
        <dbReference type="SAM" id="SignalP"/>
    </source>
</evidence>
<keyword evidence="1" id="KW-0472">Membrane</keyword>
<feature type="transmembrane region" description="Helical" evidence="1">
    <location>
        <begin position="45"/>
        <end position="78"/>
    </location>
</feature>
<keyword evidence="1" id="KW-0812">Transmembrane</keyword>
<keyword evidence="2" id="KW-0732">Signal</keyword>
<evidence type="ECO:0000256" key="1">
    <source>
        <dbReference type="SAM" id="Phobius"/>
    </source>
</evidence>
<comment type="caution">
    <text evidence="3">The sequence shown here is derived from an EMBL/GenBank/DDBJ whole genome shotgun (WGS) entry which is preliminary data.</text>
</comment>
<feature type="transmembrane region" description="Helical" evidence="1">
    <location>
        <begin position="99"/>
        <end position="117"/>
    </location>
</feature>
<sequence length="214" mass="23046">MNLSRIVTVSSLFFLPLFVHAQNSLYPQPLTRIPGITDDTTLSNISTYGLAGFFNGIITFTFTVAAIASVVMIVMIGFQYATTEKSGATVTMLRGKITSVAFGVALIASMFIIFRFINPDIIDTLEIFGASGSLITPTSPTTATAEQTRINSAGLIQKKFYGTLSSKEEDLKEAEQYAVEKKGACEGYGGTIDITYTEEGRNGYVVACNVSPKN</sequence>
<dbReference type="AlphaFoldDB" id="A0A1F6DJS8"/>
<protein>
    <recommendedName>
        <fullName evidence="5">DUF5671 domain-containing protein</fullName>
    </recommendedName>
</protein>
<proteinExistence type="predicted"/>
<name>A0A1F6DJS8_9BACT</name>
<dbReference type="EMBL" id="MFLE01000017">
    <property type="protein sequence ID" value="OGG61567.1"/>
    <property type="molecule type" value="Genomic_DNA"/>
</dbReference>
<keyword evidence="1" id="KW-1133">Transmembrane helix</keyword>
<dbReference type="Proteomes" id="UP000176511">
    <property type="component" value="Unassembled WGS sequence"/>
</dbReference>
<dbReference type="STRING" id="1798491.A3C87_02890"/>
<evidence type="ECO:0000313" key="3">
    <source>
        <dbReference type="EMBL" id="OGG61567.1"/>
    </source>
</evidence>
<reference evidence="3 4" key="1">
    <citation type="journal article" date="2016" name="Nat. Commun.">
        <title>Thousands of microbial genomes shed light on interconnected biogeochemical processes in an aquifer system.</title>
        <authorList>
            <person name="Anantharaman K."/>
            <person name="Brown C.T."/>
            <person name="Hug L.A."/>
            <person name="Sharon I."/>
            <person name="Castelle C.J."/>
            <person name="Probst A.J."/>
            <person name="Thomas B.C."/>
            <person name="Singh A."/>
            <person name="Wilkins M.J."/>
            <person name="Karaoz U."/>
            <person name="Brodie E.L."/>
            <person name="Williams K.H."/>
            <person name="Hubbard S.S."/>
            <person name="Banfield J.F."/>
        </authorList>
    </citation>
    <scope>NUCLEOTIDE SEQUENCE [LARGE SCALE GENOMIC DNA]</scope>
</reference>
<feature type="chain" id="PRO_5009523877" description="DUF5671 domain-containing protein" evidence="2">
    <location>
        <begin position="22"/>
        <end position="214"/>
    </location>
</feature>
<organism evidence="3 4">
    <name type="scientific">Candidatus Kaiserbacteria bacterium RIFCSPHIGHO2_02_FULL_49_34</name>
    <dbReference type="NCBI Taxonomy" id="1798491"/>
    <lineage>
        <taxon>Bacteria</taxon>
        <taxon>Candidatus Kaiseribacteriota</taxon>
    </lineage>
</organism>
<evidence type="ECO:0008006" key="5">
    <source>
        <dbReference type="Google" id="ProtNLM"/>
    </source>
</evidence>
<feature type="signal peptide" evidence="2">
    <location>
        <begin position="1"/>
        <end position="21"/>
    </location>
</feature>
<evidence type="ECO:0000313" key="4">
    <source>
        <dbReference type="Proteomes" id="UP000176511"/>
    </source>
</evidence>
<accession>A0A1F6DJS8</accession>